<evidence type="ECO:0000313" key="3">
    <source>
        <dbReference type="EMBL" id="MFB9775261.1"/>
    </source>
</evidence>
<accession>A0ABV5WZL4</accession>
<evidence type="ECO:0000313" key="4">
    <source>
        <dbReference type="Proteomes" id="UP001589707"/>
    </source>
</evidence>
<dbReference type="RefSeq" id="WP_376838231.1">
    <property type="nucleotide sequence ID" value="NZ_JBHMAU010000022.1"/>
</dbReference>
<organism evidence="3 4">
    <name type="scientific">Brevibacterium otitidis</name>
    <dbReference type="NCBI Taxonomy" id="53364"/>
    <lineage>
        <taxon>Bacteria</taxon>
        <taxon>Bacillati</taxon>
        <taxon>Actinomycetota</taxon>
        <taxon>Actinomycetes</taxon>
        <taxon>Micrococcales</taxon>
        <taxon>Brevibacteriaceae</taxon>
        <taxon>Brevibacterium</taxon>
    </lineage>
</organism>
<sequence>MGRRCTPWAATAIAALTLLAGCQVGSGDTQPGGEAAPSEAQPSEERQPDVVSTENATAAMPEHGDPVGYCGDIDFHEPTAVYLGHRDITCPQARELAEQVADEKGVEDESGDGMIVGKWSCGYGPADDSLPAYSMICWLDEAKQKSVLFRPAGLTVQPGVHRNPHDFEQGYGRAFFTTPAKRFYCSISAESMGCDAHQEWPPGVPEIYDEMMDEKGVPTAIVLDAQGPPEFAIFGDPAHTNFNENGGIDDVNPVLGYGEVLYFAGFSCTADKDRGVVCAKGKHGFEMSSKKFTTY</sequence>
<gene>
    <name evidence="3" type="ORF">ACFFN1_02360</name>
</gene>
<keyword evidence="4" id="KW-1185">Reference proteome</keyword>
<feature type="region of interest" description="Disordered" evidence="1">
    <location>
        <begin position="27"/>
        <end position="63"/>
    </location>
</feature>
<evidence type="ECO:0008006" key="5">
    <source>
        <dbReference type="Google" id="ProtNLM"/>
    </source>
</evidence>
<feature type="signal peptide" evidence="2">
    <location>
        <begin position="1"/>
        <end position="20"/>
    </location>
</feature>
<keyword evidence="2" id="KW-0732">Signal</keyword>
<dbReference type="PROSITE" id="PS51257">
    <property type="entry name" value="PROKAR_LIPOPROTEIN"/>
    <property type="match status" value="1"/>
</dbReference>
<evidence type="ECO:0000256" key="2">
    <source>
        <dbReference type="SAM" id="SignalP"/>
    </source>
</evidence>
<proteinExistence type="predicted"/>
<reference evidence="3 4" key="1">
    <citation type="submission" date="2024-09" db="EMBL/GenBank/DDBJ databases">
        <authorList>
            <person name="Sun Q."/>
            <person name="Mori K."/>
        </authorList>
    </citation>
    <scope>NUCLEOTIDE SEQUENCE [LARGE SCALE GENOMIC DNA]</scope>
    <source>
        <strain evidence="3 4">JCM 11683</strain>
    </source>
</reference>
<dbReference type="Proteomes" id="UP001589707">
    <property type="component" value="Unassembled WGS sequence"/>
</dbReference>
<protein>
    <recommendedName>
        <fullName evidence="5">Septum formation</fullName>
    </recommendedName>
</protein>
<comment type="caution">
    <text evidence="3">The sequence shown here is derived from an EMBL/GenBank/DDBJ whole genome shotgun (WGS) entry which is preliminary data.</text>
</comment>
<dbReference type="EMBL" id="JBHMAU010000022">
    <property type="protein sequence ID" value="MFB9775261.1"/>
    <property type="molecule type" value="Genomic_DNA"/>
</dbReference>
<evidence type="ECO:0000256" key="1">
    <source>
        <dbReference type="SAM" id="MobiDB-lite"/>
    </source>
</evidence>
<name>A0ABV5WZL4_9MICO</name>
<feature type="chain" id="PRO_5046240528" description="Septum formation" evidence="2">
    <location>
        <begin position="21"/>
        <end position="295"/>
    </location>
</feature>